<accession>A0ABQ9Y8Y3</accession>
<keyword evidence="2 6" id="KW-0812">Transmembrane</keyword>
<evidence type="ECO:0000313" key="9">
    <source>
        <dbReference type="Proteomes" id="UP001281761"/>
    </source>
</evidence>
<dbReference type="PANTHER" id="PTHR31395:SF23">
    <property type="entry name" value="GEO05642P1"/>
    <property type="match status" value="1"/>
</dbReference>
<keyword evidence="4 6" id="KW-0472">Membrane</keyword>
<evidence type="ECO:0000256" key="6">
    <source>
        <dbReference type="SAM" id="Phobius"/>
    </source>
</evidence>
<dbReference type="EMBL" id="JARBJD010000025">
    <property type="protein sequence ID" value="KAK2960124.1"/>
    <property type="molecule type" value="Genomic_DNA"/>
</dbReference>
<evidence type="ECO:0000313" key="8">
    <source>
        <dbReference type="EMBL" id="KAK2960124.1"/>
    </source>
</evidence>
<feature type="chain" id="PRO_5046778387" description="Right handed beta helix domain-containing protein" evidence="7">
    <location>
        <begin position="17"/>
        <end position="594"/>
    </location>
</feature>
<gene>
    <name evidence="8" type="ORF">BLNAU_5007</name>
</gene>
<feature type="compositionally biased region" description="Low complexity" evidence="5">
    <location>
        <begin position="537"/>
        <end position="546"/>
    </location>
</feature>
<feature type="signal peptide" evidence="7">
    <location>
        <begin position="1"/>
        <end position="16"/>
    </location>
</feature>
<evidence type="ECO:0000256" key="3">
    <source>
        <dbReference type="ARBA" id="ARBA00022989"/>
    </source>
</evidence>
<evidence type="ECO:0000256" key="1">
    <source>
        <dbReference type="ARBA" id="ARBA00004370"/>
    </source>
</evidence>
<sequence>MFIPLFVLFARIHSEAIDLADVINEHPYYETEIKVENGNYFANDIQLIKRELTLIGLGDAVILDLGDLDKAAFVLNQTSLTLVSFPIKPSTQACLATALPASSLNLTGCKFGTQEFSHPILVGTQCELILNGTKMSETKLSSSLIEASADAEDHQLRLTVDNCNFTNIEITAQKPVLAGPDVEKVTVFNSTFQDITCSEDGPLPTEAVQGVANRTVIFNVSRIQNVDGALSGALVFGVQASYLTLKNLTVIGGANAVRFSENVAFDKTIRVEINSSDIQNTTTSEIWPNGGFLYLPQDIVNFTMNFTNISFSSAPNGDGGFLFIERRSTIEMERCRVEDTSAGKCGGFIRADEYIDSITFERVTVNRSTAGEDGGALHLTRVQEFIAHRGGYTECNAGNRGGAMFFEDPDRSGYRFSSLYFWANYAKSNMGNDLLFSFAISDYYYHVTKKNFYNCHSNTTGNKVTFLPKVRHTDWTDTVGLNIPAIITGIVIGACVFVAVCIVLTCVCCCCGCCIACGCGRKKATAYQHVESQPRTTYTQPQTYPNQYPPQPAHPSQYPQQYVYTQPAAQPSQMQQYPSLPPNQMGVDPSLNKA</sequence>
<evidence type="ECO:0008006" key="10">
    <source>
        <dbReference type="Google" id="ProtNLM"/>
    </source>
</evidence>
<comment type="subcellular location">
    <subcellularLocation>
        <location evidence="1">Membrane</location>
    </subcellularLocation>
</comment>
<comment type="caution">
    <text evidence="8">The sequence shown here is derived from an EMBL/GenBank/DDBJ whole genome shotgun (WGS) entry which is preliminary data.</text>
</comment>
<dbReference type="SUPFAM" id="SSF51126">
    <property type="entry name" value="Pectin lyase-like"/>
    <property type="match status" value="1"/>
</dbReference>
<keyword evidence="3 6" id="KW-1133">Transmembrane helix</keyword>
<evidence type="ECO:0000256" key="4">
    <source>
        <dbReference type="ARBA" id="ARBA00023136"/>
    </source>
</evidence>
<evidence type="ECO:0000256" key="2">
    <source>
        <dbReference type="ARBA" id="ARBA00022692"/>
    </source>
</evidence>
<dbReference type="Proteomes" id="UP001281761">
    <property type="component" value="Unassembled WGS sequence"/>
</dbReference>
<feature type="region of interest" description="Disordered" evidence="5">
    <location>
        <begin position="537"/>
        <end position="594"/>
    </location>
</feature>
<name>A0ABQ9Y8Y3_9EUKA</name>
<keyword evidence="7" id="KW-0732">Signal</keyword>
<dbReference type="InterPro" id="IPR011050">
    <property type="entry name" value="Pectin_lyase_fold/virulence"/>
</dbReference>
<feature type="compositionally biased region" description="Polar residues" evidence="5">
    <location>
        <begin position="557"/>
        <end position="578"/>
    </location>
</feature>
<evidence type="ECO:0000256" key="7">
    <source>
        <dbReference type="SAM" id="SignalP"/>
    </source>
</evidence>
<protein>
    <recommendedName>
        <fullName evidence="10">Right handed beta helix domain-containing protein</fullName>
    </recommendedName>
</protein>
<organism evidence="8 9">
    <name type="scientific">Blattamonas nauphoetae</name>
    <dbReference type="NCBI Taxonomy" id="2049346"/>
    <lineage>
        <taxon>Eukaryota</taxon>
        <taxon>Metamonada</taxon>
        <taxon>Preaxostyla</taxon>
        <taxon>Oxymonadida</taxon>
        <taxon>Blattamonas</taxon>
    </lineage>
</organism>
<evidence type="ECO:0000256" key="5">
    <source>
        <dbReference type="SAM" id="MobiDB-lite"/>
    </source>
</evidence>
<dbReference type="InterPro" id="IPR026910">
    <property type="entry name" value="Shisa"/>
</dbReference>
<feature type="transmembrane region" description="Helical" evidence="6">
    <location>
        <begin position="486"/>
        <end position="519"/>
    </location>
</feature>
<dbReference type="PANTHER" id="PTHR31395">
    <property type="entry name" value="SHISA"/>
    <property type="match status" value="1"/>
</dbReference>
<proteinExistence type="predicted"/>
<keyword evidence="9" id="KW-1185">Reference proteome</keyword>
<reference evidence="8 9" key="1">
    <citation type="journal article" date="2022" name="bioRxiv">
        <title>Genomics of Preaxostyla Flagellates Illuminates Evolutionary Transitions and the Path Towards Mitochondrial Loss.</title>
        <authorList>
            <person name="Novak L.V.F."/>
            <person name="Treitli S.C."/>
            <person name="Pyrih J."/>
            <person name="Halakuc P."/>
            <person name="Pipaliya S.V."/>
            <person name="Vacek V."/>
            <person name="Brzon O."/>
            <person name="Soukal P."/>
            <person name="Eme L."/>
            <person name="Dacks J.B."/>
            <person name="Karnkowska A."/>
            <person name="Elias M."/>
            <person name="Hampl V."/>
        </authorList>
    </citation>
    <scope>NUCLEOTIDE SEQUENCE [LARGE SCALE GENOMIC DNA]</scope>
    <source>
        <strain evidence="8">NAU3</strain>
        <tissue evidence="8">Gut</tissue>
    </source>
</reference>